<evidence type="ECO:0000313" key="2">
    <source>
        <dbReference type="Proteomes" id="UP000887565"/>
    </source>
</evidence>
<name>A0A915K2S0_ROMCU</name>
<dbReference type="AlphaFoldDB" id="A0A915K2S0"/>
<feature type="compositionally biased region" description="Basic residues" evidence="1">
    <location>
        <begin position="41"/>
        <end position="56"/>
    </location>
</feature>
<dbReference type="Proteomes" id="UP000887565">
    <property type="component" value="Unplaced"/>
</dbReference>
<accession>A0A915K2S0</accession>
<feature type="compositionally biased region" description="Basic and acidic residues" evidence="1">
    <location>
        <begin position="24"/>
        <end position="40"/>
    </location>
</feature>
<keyword evidence="2" id="KW-1185">Reference proteome</keyword>
<dbReference type="WBParaSite" id="nRc.2.0.1.t32621-RA">
    <property type="protein sequence ID" value="nRc.2.0.1.t32621-RA"/>
    <property type="gene ID" value="nRc.2.0.1.g32621"/>
</dbReference>
<feature type="region of interest" description="Disordered" evidence="1">
    <location>
        <begin position="24"/>
        <end position="56"/>
    </location>
</feature>
<sequence length="73" mass="8747">MLINNESGIQLGLRPKYEKLRPKYEKKQNTKNVKKMENTKIRKRSKNKNHKRKKRKIKINHSCTVQIEACKKA</sequence>
<proteinExistence type="predicted"/>
<organism evidence="2 3">
    <name type="scientific">Romanomermis culicivorax</name>
    <name type="common">Nematode worm</name>
    <dbReference type="NCBI Taxonomy" id="13658"/>
    <lineage>
        <taxon>Eukaryota</taxon>
        <taxon>Metazoa</taxon>
        <taxon>Ecdysozoa</taxon>
        <taxon>Nematoda</taxon>
        <taxon>Enoplea</taxon>
        <taxon>Dorylaimia</taxon>
        <taxon>Mermithida</taxon>
        <taxon>Mermithoidea</taxon>
        <taxon>Mermithidae</taxon>
        <taxon>Romanomermis</taxon>
    </lineage>
</organism>
<evidence type="ECO:0000256" key="1">
    <source>
        <dbReference type="SAM" id="MobiDB-lite"/>
    </source>
</evidence>
<reference evidence="3" key="1">
    <citation type="submission" date="2022-11" db="UniProtKB">
        <authorList>
            <consortium name="WormBaseParasite"/>
        </authorList>
    </citation>
    <scope>IDENTIFICATION</scope>
</reference>
<protein>
    <submittedName>
        <fullName evidence="3">Uncharacterized protein</fullName>
    </submittedName>
</protein>
<evidence type="ECO:0000313" key="3">
    <source>
        <dbReference type="WBParaSite" id="nRc.2.0.1.t32621-RA"/>
    </source>
</evidence>